<dbReference type="PANTHER" id="PTHR22946:SF9">
    <property type="entry name" value="POLYKETIDE TRANSFERASE AF380"/>
    <property type="match status" value="1"/>
</dbReference>
<organism evidence="4 5">
    <name type="scientific">Dechloromonas agitata</name>
    <dbReference type="NCBI Taxonomy" id="73030"/>
    <lineage>
        <taxon>Bacteria</taxon>
        <taxon>Pseudomonadati</taxon>
        <taxon>Pseudomonadota</taxon>
        <taxon>Betaproteobacteria</taxon>
        <taxon>Rhodocyclales</taxon>
        <taxon>Azonexaceae</taxon>
        <taxon>Dechloromonas</taxon>
    </lineage>
</organism>
<dbReference type="InterPro" id="IPR050261">
    <property type="entry name" value="FrsA_esterase"/>
</dbReference>
<dbReference type="PANTHER" id="PTHR22946">
    <property type="entry name" value="DIENELACTONE HYDROLASE DOMAIN-CONTAINING PROTEIN-RELATED"/>
    <property type="match status" value="1"/>
</dbReference>
<gene>
    <name evidence="4" type="ORF">HXL68_15720</name>
</gene>
<dbReference type="EMBL" id="JABZMI010000469">
    <property type="protein sequence ID" value="MBF1166472.1"/>
    <property type="molecule type" value="Genomic_DNA"/>
</dbReference>
<comment type="caution">
    <text evidence="4">The sequence shown here is derived from an EMBL/GenBank/DDBJ whole genome shotgun (WGS) entry which is preliminary data.</text>
</comment>
<evidence type="ECO:0000256" key="2">
    <source>
        <dbReference type="SAM" id="MobiDB-lite"/>
    </source>
</evidence>
<reference evidence="4" key="1">
    <citation type="submission" date="2020-04" db="EMBL/GenBank/DDBJ databases">
        <title>Deep metagenomics examines the oral microbiome during advanced dental caries in children, revealing novel taxa and co-occurrences with host molecules.</title>
        <authorList>
            <person name="Baker J.L."/>
            <person name="Morton J.T."/>
            <person name="Dinis M."/>
            <person name="Alvarez R."/>
            <person name="Tran N.C."/>
            <person name="Knight R."/>
            <person name="Edlund A."/>
        </authorList>
    </citation>
    <scope>NUCLEOTIDE SEQUENCE</scope>
    <source>
        <strain evidence="4">JCVI_32_bin.24</strain>
    </source>
</reference>
<feature type="region of interest" description="Disordered" evidence="2">
    <location>
        <begin position="24"/>
        <end position="49"/>
    </location>
</feature>
<feature type="domain" description="Dienelactone hydrolase" evidence="3">
    <location>
        <begin position="92"/>
        <end position="318"/>
    </location>
</feature>
<dbReference type="InterPro" id="IPR002925">
    <property type="entry name" value="Dienelactn_hydro"/>
</dbReference>
<evidence type="ECO:0000256" key="1">
    <source>
        <dbReference type="ARBA" id="ARBA00022801"/>
    </source>
</evidence>
<dbReference type="Gene3D" id="3.40.50.1820">
    <property type="entry name" value="alpha/beta hydrolase"/>
    <property type="match status" value="1"/>
</dbReference>
<protein>
    <submittedName>
        <fullName evidence="4">Dienelactone hydrolase family protein</fullName>
    </submittedName>
</protein>
<keyword evidence="1 4" id="KW-0378">Hydrolase</keyword>
<accession>A0A930G325</accession>
<dbReference type="GO" id="GO:0052689">
    <property type="term" value="F:carboxylic ester hydrolase activity"/>
    <property type="evidence" value="ECO:0007669"/>
    <property type="project" value="UniProtKB-ARBA"/>
</dbReference>
<dbReference type="SUPFAM" id="SSF53474">
    <property type="entry name" value="alpha/beta-Hydrolases"/>
    <property type="match status" value="1"/>
</dbReference>
<dbReference type="AlphaFoldDB" id="A0A930G325"/>
<feature type="compositionally biased region" description="Basic and acidic residues" evidence="2">
    <location>
        <begin position="24"/>
        <end position="37"/>
    </location>
</feature>
<dbReference type="Proteomes" id="UP000718593">
    <property type="component" value="Unassembled WGS sequence"/>
</dbReference>
<sequence>MSKNESKSFWSIVGGALTPFIDRRTGRDRRKEADEARGTLSPWAEKRHSERRRATSTALLCISALFVGAPHAAERVSFEATLAYTSDSVQLRADIAKPEGDGPFPAVVLMHGCGGWQPAVRHAMRAYAEYLVQHGFVVLDLDSFGPRNLGGGKVCESIKQQRDALTYRTSDAYDALKYLRSLNYVDSKNIFLMGQSNGGSVAINVAKGDTPVKSASIGEEGYRAVAAYYPWCGSFGGRKVELESPLMVFAGSADDWTPASECEGVQSSKAPVEVKTYAGAAHSFDLNIIPQRYLGKMIGHNREAAEDSRQRMVDFFVEHTVGVDWTKVRLSKTGSELAGMAGQ</sequence>
<name>A0A930G325_9RHOO</name>
<proteinExistence type="predicted"/>
<evidence type="ECO:0000259" key="3">
    <source>
        <dbReference type="Pfam" id="PF01738"/>
    </source>
</evidence>
<evidence type="ECO:0000313" key="5">
    <source>
        <dbReference type="Proteomes" id="UP000718593"/>
    </source>
</evidence>
<dbReference type="Pfam" id="PF01738">
    <property type="entry name" value="DLH"/>
    <property type="match status" value="1"/>
</dbReference>
<evidence type="ECO:0000313" key="4">
    <source>
        <dbReference type="EMBL" id="MBF1166472.1"/>
    </source>
</evidence>
<dbReference type="InterPro" id="IPR029058">
    <property type="entry name" value="AB_hydrolase_fold"/>
</dbReference>